<evidence type="ECO:0000313" key="2">
    <source>
        <dbReference type="Proteomes" id="UP001317822"/>
    </source>
</evidence>
<evidence type="ECO:0000313" key="1">
    <source>
        <dbReference type="EMBL" id="BDU16453.1"/>
    </source>
</evidence>
<dbReference type="EMBL" id="AP027041">
    <property type="protein sequence ID" value="BDU16453.1"/>
    <property type="molecule type" value="Genomic_DNA"/>
</dbReference>
<dbReference type="RefSeq" id="WP_281781837.1">
    <property type="nucleotide sequence ID" value="NZ_AP027041.1"/>
</dbReference>
<accession>A0ABN6UNL7</accession>
<keyword evidence="2" id="KW-1185">Reference proteome</keyword>
<dbReference type="PROSITE" id="PS51257">
    <property type="entry name" value="PROKAR_LIPOPROTEIN"/>
    <property type="match status" value="1"/>
</dbReference>
<organism evidence="1 2">
    <name type="scientific">Lysobacter auxotrophicus</name>
    <dbReference type="NCBI Taxonomy" id="2992573"/>
    <lineage>
        <taxon>Bacteria</taxon>
        <taxon>Pseudomonadati</taxon>
        <taxon>Pseudomonadota</taxon>
        <taxon>Gammaproteobacteria</taxon>
        <taxon>Lysobacterales</taxon>
        <taxon>Lysobacteraceae</taxon>
        <taxon>Lysobacter</taxon>
    </lineage>
</organism>
<dbReference type="InterPro" id="IPR025522">
    <property type="entry name" value="DUF4410"/>
</dbReference>
<dbReference type="Proteomes" id="UP001317822">
    <property type="component" value="Chromosome"/>
</dbReference>
<protein>
    <submittedName>
        <fullName evidence="1">DUF4410 domain-containing protein</fullName>
    </submittedName>
</protein>
<sequence length="257" mass="26594">MDIGRRTSVVTAHATRFGRTACVLAALMMASCATTPTPQFERADTRHAVERPERILVYDFAGTRGDLPPDSPITGYFEQNEAPQTGEDVELGRQLGRQVAQQVVARLRAAGIDAYPVGAGPVPKLGDVVLRGEFVSITPGSRTTRVLIGFGAGRGELSTLVEAFQITATGPRSLATAEANTQGGRLPGVLLPLGLASAAGSVATSAAVSGTSNVMQERGPESIRAAAQRTATGIADSVIAIYRRNGWLAAGAGTGVP</sequence>
<dbReference type="Pfam" id="PF14366">
    <property type="entry name" value="DUF4410"/>
    <property type="match status" value="1"/>
</dbReference>
<name>A0ABN6UNL7_9GAMM</name>
<gene>
    <name evidence="1" type="ORF">LA521A_16540</name>
</gene>
<proteinExistence type="predicted"/>
<reference evidence="1 2" key="1">
    <citation type="journal article" date="2023" name="Int. J. Syst. Evol. Microbiol.">
        <title>Physiological and genomic analyses of cobalamin (vitamin B12)-auxotrophy of Lysobacter auxotrophicus sp. nov., a methionine-auxotrophic chitinolytic bacterium isolated from chitin-treated soil.</title>
        <authorList>
            <person name="Saito A."/>
            <person name="Dohra H."/>
            <person name="Hamada M."/>
            <person name="Moriuchi R."/>
            <person name="Kotsuchibashi Y."/>
            <person name="Mori K."/>
        </authorList>
    </citation>
    <scope>NUCLEOTIDE SEQUENCE [LARGE SCALE GENOMIC DNA]</scope>
    <source>
        <strain evidence="1 2">5-21a</strain>
    </source>
</reference>